<evidence type="ECO:0000313" key="1">
    <source>
        <dbReference type="EMBL" id="TQD96117.1"/>
    </source>
</evidence>
<proteinExistence type="predicted"/>
<protein>
    <submittedName>
        <fullName evidence="1">Uncharacterized protein</fullName>
    </submittedName>
</protein>
<dbReference type="Proteomes" id="UP000315295">
    <property type="component" value="Unassembled WGS sequence"/>
</dbReference>
<sequence>MKSFPLQKSIINVNRSSDNKFANSHCFLLPANGPFPLQSIRPFVPHHVILLASQNGAFHFLHFIILSS</sequence>
<keyword evidence="2" id="KW-1185">Reference proteome</keyword>
<evidence type="ECO:0000313" key="2">
    <source>
        <dbReference type="Proteomes" id="UP000315295"/>
    </source>
</evidence>
<name>A0A540MBJ9_MALBA</name>
<reference evidence="1 2" key="1">
    <citation type="journal article" date="2019" name="G3 (Bethesda)">
        <title>Sequencing of a Wild Apple (Malus baccata) Genome Unravels the Differences Between Cultivated and Wild Apple Species Regarding Disease Resistance and Cold Tolerance.</title>
        <authorList>
            <person name="Chen X."/>
        </authorList>
    </citation>
    <scope>NUCLEOTIDE SEQUENCE [LARGE SCALE GENOMIC DNA]</scope>
    <source>
        <strain evidence="2">cv. Shandingzi</strain>
        <tissue evidence="1">Leaves</tissue>
    </source>
</reference>
<comment type="caution">
    <text evidence="1">The sequence shown here is derived from an EMBL/GenBank/DDBJ whole genome shotgun (WGS) entry which is preliminary data.</text>
</comment>
<organism evidence="1 2">
    <name type="scientific">Malus baccata</name>
    <name type="common">Siberian crab apple</name>
    <name type="synonym">Pyrus baccata</name>
    <dbReference type="NCBI Taxonomy" id="106549"/>
    <lineage>
        <taxon>Eukaryota</taxon>
        <taxon>Viridiplantae</taxon>
        <taxon>Streptophyta</taxon>
        <taxon>Embryophyta</taxon>
        <taxon>Tracheophyta</taxon>
        <taxon>Spermatophyta</taxon>
        <taxon>Magnoliopsida</taxon>
        <taxon>eudicotyledons</taxon>
        <taxon>Gunneridae</taxon>
        <taxon>Pentapetalae</taxon>
        <taxon>rosids</taxon>
        <taxon>fabids</taxon>
        <taxon>Rosales</taxon>
        <taxon>Rosaceae</taxon>
        <taxon>Amygdaloideae</taxon>
        <taxon>Maleae</taxon>
        <taxon>Malus</taxon>
    </lineage>
</organism>
<accession>A0A540MBJ9</accession>
<dbReference type="EMBL" id="VIEB01000299">
    <property type="protein sequence ID" value="TQD96117.1"/>
    <property type="molecule type" value="Genomic_DNA"/>
</dbReference>
<gene>
    <name evidence="1" type="ORF">C1H46_018260</name>
</gene>
<dbReference type="AlphaFoldDB" id="A0A540MBJ9"/>